<dbReference type="PROSITE" id="PS00662">
    <property type="entry name" value="T2SP_E"/>
    <property type="match status" value="1"/>
</dbReference>
<dbReference type="Pfam" id="PF05157">
    <property type="entry name" value="MshEN"/>
    <property type="match status" value="1"/>
</dbReference>
<dbReference type="InterPro" id="IPR037257">
    <property type="entry name" value="T2SS_E_N_sf"/>
</dbReference>
<gene>
    <name evidence="4" type="ORF">MNBD_UNCLBAC01-169</name>
</gene>
<dbReference type="Pfam" id="PF00437">
    <property type="entry name" value="T2SSE"/>
    <property type="match status" value="1"/>
</dbReference>
<evidence type="ECO:0000256" key="2">
    <source>
        <dbReference type="ARBA" id="ARBA00022840"/>
    </source>
</evidence>
<dbReference type="InterPro" id="IPR027417">
    <property type="entry name" value="P-loop_NTPase"/>
</dbReference>
<dbReference type="Gene3D" id="3.40.50.300">
    <property type="entry name" value="P-loop containing nucleotide triphosphate hydrolases"/>
    <property type="match status" value="1"/>
</dbReference>
<dbReference type="InterPro" id="IPR007831">
    <property type="entry name" value="T2SS_GspE_N"/>
</dbReference>
<dbReference type="SMART" id="SM00382">
    <property type="entry name" value="AAA"/>
    <property type="match status" value="1"/>
</dbReference>
<dbReference type="InterPro" id="IPR001482">
    <property type="entry name" value="T2SS/T4SS_dom"/>
</dbReference>
<accession>A0A3B1DYZ6</accession>
<dbReference type="GO" id="GO:0005524">
    <property type="term" value="F:ATP binding"/>
    <property type="evidence" value="ECO:0007669"/>
    <property type="project" value="UniProtKB-KW"/>
</dbReference>
<organism evidence="4">
    <name type="scientific">hydrothermal vent metagenome</name>
    <dbReference type="NCBI Taxonomy" id="652676"/>
    <lineage>
        <taxon>unclassified sequences</taxon>
        <taxon>metagenomes</taxon>
        <taxon>ecological metagenomes</taxon>
    </lineage>
</organism>
<dbReference type="EMBL" id="UOGJ01000136">
    <property type="protein sequence ID" value="VAX37715.1"/>
    <property type="molecule type" value="Genomic_DNA"/>
</dbReference>
<dbReference type="GO" id="GO:0016887">
    <property type="term" value="F:ATP hydrolysis activity"/>
    <property type="evidence" value="ECO:0007669"/>
    <property type="project" value="TreeGrafter"/>
</dbReference>
<protein>
    <submittedName>
        <fullName evidence="4">Type IV fimbrial assembly, ATPase PilB</fullName>
    </submittedName>
</protein>
<dbReference type="FunFam" id="3.40.50.300:FF:000398">
    <property type="entry name" value="Type IV pilus assembly ATPase PilB"/>
    <property type="match status" value="1"/>
</dbReference>
<dbReference type="AlphaFoldDB" id="A0A3B1DYZ6"/>
<dbReference type="SUPFAM" id="SSF160246">
    <property type="entry name" value="EspE N-terminal domain-like"/>
    <property type="match status" value="1"/>
</dbReference>
<feature type="domain" description="Bacterial type II secretion system protein E" evidence="3">
    <location>
        <begin position="387"/>
        <end position="401"/>
    </location>
</feature>
<sequence length="569" mass="63218">MSKTHKEKIAKLLIAKYDLTKADVDQAIVYQRDKGIGLEKALVGKGFIQEEDLVSVLVKELEVPFINLERFRVDPFLQEIIPERFARQYEIIPISLLDYTLTIAVSDPFNFVLRDDLKSITGRDIEISLSVPSQIFKAIDGYYGIKTGVSVQEISQDIQEGALEIVSEAQEDEDIDVSVDESGTAPIIRMVNLVIKEALKQRASDIHIEPMEDCVRVRYRIDGILQTVLDIPKENQKAVIVRIKIMSQLDITANQVPQDGRFKLRLGNKEVDFRISILPTTFGQKVVMRVLDKANLSVGLAGLGISKKALEVLDDSIHKPFGMVMVTGPTGSGKSTTLYSIINELNSVDKNIITVEDPVEYLVEGLTQIQARPEIGLTFAEGLRAMLRQSPDIVMVGEIRDNETADIAIKASLTGQLVFSTLHTNDAAGALTRLIDMGVEPFLVASSLVMISAQRLCRKICPQCKEEIEIPKDVLEPLNYDFKPGTVFYAGKGCPLCRDTGYLGRMCVTEVLAIDDEIRNMLLKGKSSDDIKEYAQKEKGMATLWEDAMSKCLAGLTTLEDVIRITTCE</sequence>
<evidence type="ECO:0000313" key="4">
    <source>
        <dbReference type="EMBL" id="VAX37715.1"/>
    </source>
</evidence>
<evidence type="ECO:0000256" key="1">
    <source>
        <dbReference type="ARBA" id="ARBA00022741"/>
    </source>
</evidence>
<name>A0A3B1DYZ6_9ZZZZ</name>
<dbReference type="PANTHER" id="PTHR30258:SF1">
    <property type="entry name" value="PROTEIN TRANSPORT PROTEIN HOFB HOMOLOG"/>
    <property type="match status" value="1"/>
</dbReference>
<dbReference type="Gene3D" id="3.30.450.90">
    <property type="match status" value="1"/>
</dbReference>
<keyword evidence="2" id="KW-0067">ATP-binding</keyword>
<dbReference type="FunFam" id="3.30.300.160:FF:000002">
    <property type="entry name" value="Type II secretion system protein E"/>
    <property type="match status" value="1"/>
</dbReference>
<dbReference type="CDD" id="cd01129">
    <property type="entry name" value="PulE-GspE-like"/>
    <property type="match status" value="1"/>
</dbReference>
<dbReference type="SUPFAM" id="SSF52540">
    <property type="entry name" value="P-loop containing nucleoside triphosphate hydrolases"/>
    <property type="match status" value="1"/>
</dbReference>
<dbReference type="FunFam" id="3.30.450.90:FF:000001">
    <property type="entry name" value="Type II secretion system ATPase GspE"/>
    <property type="match status" value="1"/>
</dbReference>
<keyword evidence="1" id="KW-0547">Nucleotide-binding</keyword>
<dbReference type="Gene3D" id="3.30.300.160">
    <property type="entry name" value="Type II secretion system, protein E, N-terminal domain"/>
    <property type="match status" value="1"/>
</dbReference>
<proteinExistence type="predicted"/>
<dbReference type="GO" id="GO:0005886">
    <property type="term" value="C:plasma membrane"/>
    <property type="evidence" value="ECO:0007669"/>
    <property type="project" value="TreeGrafter"/>
</dbReference>
<evidence type="ECO:0000259" key="3">
    <source>
        <dbReference type="PROSITE" id="PS00662"/>
    </source>
</evidence>
<dbReference type="InterPro" id="IPR003593">
    <property type="entry name" value="AAA+_ATPase"/>
</dbReference>
<dbReference type="PANTHER" id="PTHR30258">
    <property type="entry name" value="TYPE II SECRETION SYSTEM PROTEIN GSPE-RELATED"/>
    <property type="match status" value="1"/>
</dbReference>
<reference evidence="4" key="1">
    <citation type="submission" date="2018-06" db="EMBL/GenBank/DDBJ databases">
        <authorList>
            <person name="Zhirakovskaya E."/>
        </authorList>
    </citation>
    <scope>NUCLEOTIDE SEQUENCE</scope>
</reference>